<evidence type="ECO:0000313" key="2">
    <source>
        <dbReference type="Proteomes" id="UP000032142"/>
    </source>
</evidence>
<accession>A0A0B0MJ32</accession>
<dbReference type="Proteomes" id="UP000032142">
    <property type="component" value="Unassembled WGS sequence"/>
</dbReference>
<organism evidence="1 2">
    <name type="scientific">Gossypium arboreum</name>
    <name type="common">Tree cotton</name>
    <name type="synonym">Gossypium nanking</name>
    <dbReference type="NCBI Taxonomy" id="29729"/>
    <lineage>
        <taxon>Eukaryota</taxon>
        <taxon>Viridiplantae</taxon>
        <taxon>Streptophyta</taxon>
        <taxon>Embryophyta</taxon>
        <taxon>Tracheophyta</taxon>
        <taxon>Spermatophyta</taxon>
        <taxon>Magnoliopsida</taxon>
        <taxon>eudicotyledons</taxon>
        <taxon>Gunneridae</taxon>
        <taxon>Pentapetalae</taxon>
        <taxon>rosids</taxon>
        <taxon>malvids</taxon>
        <taxon>Malvales</taxon>
        <taxon>Malvaceae</taxon>
        <taxon>Malvoideae</taxon>
        <taxon>Gossypium</taxon>
    </lineage>
</organism>
<gene>
    <name evidence="1" type="ORF">F383_38879</name>
</gene>
<reference evidence="2" key="1">
    <citation type="submission" date="2014-09" db="EMBL/GenBank/DDBJ databases">
        <authorList>
            <person name="Mudge J."/>
            <person name="Ramaraj T."/>
            <person name="Lindquist I.E."/>
            <person name="Bharti A.K."/>
            <person name="Sundararajan A."/>
            <person name="Cameron C.T."/>
            <person name="Woodward J.E."/>
            <person name="May G.D."/>
            <person name="Brubaker C."/>
            <person name="Broadhvest J."/>
            <person name="Wilkins T.A."/>
        </authorList>
    </citation>
    <scope>NUCLEOTIDE SEQUENCE</scope>
    <source>
        <strain evidence="2">cv. AKA8401</strain>
    </source>
</reference>
<dbReference type="EMBL" id="JRRC01126027">
    <property type="protein sequence ID" value="KHG00367.1"/>
    <property type="molecule type" value="Genomic_DNA"/>
</dbReference>
<keyword evidence="2" id="KW-1185">Reference proteome</keyword>
<comment type="caution">
    <text evidence="1">The sequence shown here is derived from an EMBL/GenBank/DDBJ whole genome shotgun (WGS) entry which is preliminary data.</text>
</comment>
<proteinExistence type="predicted"/>
<sequence length="11" mass="1422">MNRFHTYLINI</sequence>
<protein>
    <submittedName>
        <fullName evidence="1">Uncharacterized protein</fullName>
    </submittedName>
</protein>
<evidence type="ECO:0000313" key="1">
    <source>
        <dbReference type="EMBL" id="KHG00367.1"/>
    </source>
</evidence>
<name>A0A0B0MJ32_GOSAR</name>